<name>A0A645H409_9ZZZZ</name>
<dbReference type="Gene3D" id="3.30.110.60">
    <property type="entry name" value="YhbY-like"/>
    <property type="match status" value="1"/>
</dbReference>
<comment type="caution">
    <text evidence="3">The sequence shown here is derived from an EMBL/GenBank/DDBJ whole genome shotgun (WGS) entry which is preliminary data.</text>
</comment>
<accession>A0A645H409</accession>
<dbReference type="GO" id="GO:0003723">
    <property type="term" value="F:RNA binding"/>
    <property type="evidence" value="ECO:0007669"/>
    <property type="project" value="UniProtKB-KW"/>
</dbReference>
<evidence type="ECO:0000313" key="3">
    <source>
        <dbReference type="EMBL" id="MPN32739.1"/>
    </source>
</evidence>
<dbReference type="SUPFAM" id="SSF75471">
    <property type="entry name" value="YhbY-like"/>
    <property type="match status" value="1"/>
</dbReference>
<proteinExistence type="predicted"/>
<dbReference type="PANTHER" id="PTHR40065">
    <property type="entry name" value="RNA-BINDING PROTEIN YHBY"/>
    <property type="match status" value="1"/>
</dbReference>
<gene>
    <name evidence="3" type="primary">yhbY_11</name>
    <name evidence="3" type="ORF">SDC9_180219</name>
</gene>
<dbReference type="InterPro" id="IPR035920">
    <property type="entry name" value="YhbY-like_sf"/>
</dbReference>
<evidence type="ECO:0000259" key="2">
    <source>
        <dbReference type="PROSITE" id="PS51295"/>
    </source>
</evidence>
<dbReference type="PROSITE" id="PS51295">
    <property type="entry name" value="CRM"/>
    <property type="match status" value="1"/>
</dbReference>
<evidence type="ECO:0000256" key="1">
    <source>
        <dbReference type="ARBA" id="ARBA00022884"/>
    </source>
</evidence>
<organism evidence="3">
    <name type="scientific">bioreactor metagenome</name>
    <dbReference type="NCBI Taxonomy" id="1076179"/>
    <lineage>
        <taxon>unclassified sequences</taxon>
        <taxon>metagenomes</taxon>
        <taxon>ecological metagenomes</taxon>
    </lineage>
</organism>
<dbReference type="SMART" id="SM01103">
    <property type="entry name" value="CRS1_YhbY"/>
    <property type="match status" value="1"/>
</dbReference>
<dbReference type="EMBL" id="VSSQ01084909">
    <property type="protein sequence ID" value="MPN32739.1"/>
    <property type="molecule type" value="Genomic_DNA"/>
</dbReference>
<sequence length="99" mass="10880">MQEEKITSKQRAGLRAMAQTLQPVVYIGKDGITDNLVSQVVGALEARELVKCSVQQNSGVDAGEACDMLCRLTSAQGVSVLGRKFVLYKRSEQNQKIFF</sequence>
<dbReference type="AlphaFoldDB" id="A0A645H409"/>
<reference evidence="3" key="1">
    <citation type="submission" date="2019-08" db="EMBL/GenBank/DDBJ databases">
        <authorList>
            <person name="Kucharzyk K."/>
            <person name="Murdoch R.W."/>
            <person name="Higgins S."/>
            <person name="Loffler F."/>
        </authorList>
    </citation>
    <scope>NUCLEOTIDE SEQUENCE</scope>
</reference>
<dbReference type="PANTHER" id="PTHR40065:SF3">
    <property type="entry name" value="RNA-BINDING PROTEIN YHBY"/>
    <property type="match status" value="1"/>
</dbReference>
<protein>
    <submittedName>
        <fullName evidence="3">RNA-binding protein YhbY</fullName>
    </submittedName>
</protein>
<feature type="domain" description="CRM" evidence="2">
    <location>
        <begin position="4"/>
        <end position="99"/>
    </location>
</feature>
<dbReference type="InterPro" id="IPR051925">
    <property type="entry name" value="RNA-binding_domain"/>
</dbReference>
<keyword evidence="1" id="KW-0694">RNA-binding</keyword>
<dbReference type="InterPro" id="IPR001890">
    <property type="entry name" value="RNA-binding_CRM"/>
</dbReference>
<dbReference type="Pfam" id="PF01985">
    <property type="entry name" value="CRS1_YhbY"/>
    <property type="match status" value="1"/>
</dbReference>